<organism evidence="1">
    <name type="scientific">freshwater metagenome</name>
    <dbReference type="NCBI Taxonomy" id="449393"/>
    <lineage>
        <taxon>unclassified sequences</taxon>
        <taxon>metagenomes</taxon>
        <taxon>ecological metagenomes</taxon>
    </lineage>
</organism>
<proteinExistence type="predicted"/>
<dbReference type="AlphaFoldDB" id="A0A6J7A7Q4"/>
<reference evidence="1" key="1">
    <citation type="submission" date="2020-05" db="EMBL/GenBank/DDBJ databases">
        <authorList>
            <person name="Chiriac C."/>
            <person name="Salcher M."/>
            <person name="Ghai R."/>
            <person name="Kavagutti S V."/>
        </authorList>
    </citation>
    <scope>NUCLEOTIDE SEQUENCE</scope>
</reference>
<gene>
    <name evidence="1" type="ORF">UFOPK3164_00962</name>
</gene>
<sequence>MGANDDERRPFLFRFALKESLFDSCEIITSLAQFDDVPVVGTKAFSSIVIERQLGWPINRDVVVVVNTDQASETQVSRQRGRFMRDAFFETAISGNGPNVVITQISAIGRPQVTFRYCHPDRVCKTLTKGTCCDLYALSNFIFRVTRCARTELSKLFEIIDRQVVACEVQH</sequence>
<accession>A0A6J7A7Q4</accession>
<protein>
    <submittedName>
        <fullName evidence="1">Unannotated protein</fullName>
    </submittedName>
</protein>
<evidence type="ECO:0000313" key="1">
    <source>
        <dbReference type="EMBL" id="CAB4828814.1"/>
    </source>
</evidence>
<name>A0A6J7A7Q4_9ZZZZ</name>
<dbReference type="EMBL" id="CAFABE010000039">
    <property type="protein sequence ID" value="CAB4828814.1"/>
    <property type="molecule type" value="Genomic_DNA"/>
</dbReference>